<keyword evidence="1" id="KW-0472">Membrane</keyword>
<gene>
    <name evidence="2" type="ORF">JKL49_07380</name>
</gene>
<reference evidence="2" key="1">
    <citation type="submission" date="2021-04" db="EMBL/GenBank/DDBJ databases">
        <title>Draft genome assembly of strain Phenylobacterium sp. 20VBR1 using MiniION and Illumina platforms.</title>
        <authorList>
            <person name="Thomas F.A."/>
            <person name="Krishnan K.P."/>
            <person name="Sinha R.K."/>
        </authorList>
    </citation>
    <scope>NUCLEOTIDE SEQUENCE</scope>
    <source>
        <strain evidence="2">20VBR1</strain>
    </source>
</reference>
<keyword evidence="1" id="KW-0812">Transmembrane</keyword>
<dbReference type="InterPro" id="IPR006311">
    <property type="entry name" value="TAT_signal"/>
</dbReference>
<protein>
    <submittedName>
        <fullName evidence="2">Uncharacterized protein</fullName>
    </submittedName>
</protein>
<keyword evidence="1" id="KW-1133">Transmembrane helix</keyword>
<evidence type="ECO:0000313" key="2">
    <source>
        <dbReference type="EMBL" id="MBR7619208.1"/>
    </source>
</evidence>
<accession>A0A941D2T4</accession>
<dbReference type="PROSITE" id="PS51318">
    <property type="entry name" value="TAT"/>
    <property type="match status" value="1"/>
</dbReference>
<keyword evidence="3" id="KW-1185">Reference proteome</keyword>
<dbReference type="EMBL" id="JAGSGD010000001">
    <property type="protein sequence ID" value="MBR7619208.1"/>
    <property type="molecule type" value="Genomic_DNA"/>
</dbReference>
<dbReference type="AlphaFoldDB" id="A0A941D2T4"/>
<comment type="caution">
    <text evidence="2">The sequence shown here is derived from an EMBL/GenBank/DDBJ whole genome shotgun (WGS) entry which is preliminary data.</text>
</comment>
<evidence type="ECO:0000313" key="3">
    <source>
        <dbReference type="Proteomes" id="UP000622580"/>
    </source>
</evidence>
<dbReference type="RefSeq" id="WP_215339464.1">
    <property type="nucleotide sequence ID" value="NZ_JAGSGD010000001.1"/>
</dbReference>
<feature type="transmembrane region" description="Helical" evidence="1">
    <location>
        <begin position="12"/>
        <end position="33"/>
    </location>
</feature>
<name>A0A941D2T4_9CAUL</name>
<evidence type="ECO:0000256" key="1">
    <source>
        <dbReference type="SAM" id="Phobius"/>
    </source>
</evidence>
<proteinExistence type="predicted"/>
<dbReference type="Proteomes" id="UP000622580">
    <property type="component" value="Unassembled WGS sequence"/>
</dbReference>
<organism evidence="2 3">
    <name type="scientific">Phenylobacterium glaciei</name>
    <dbReference type="NCBI Taxonomy" id="2803784"/>
    <lineage>
        <taxon>Bacteria</taxon>
        <taxon>Pseudomonadati</taxon>
        <taxon>Pseudomonadota</taxon>
        <taxon>Alphaproteobacteria</taxon>
        <taxon>Caulobacterales</taxon>
        <taxon>Caulobacteraceae</taxon>
        <taxon>Phenylobacterium</taxon>
    </lineage>
</organism>
<sequence>MTDAIGLPSRRSALRWLLGGALIAATGLGLVVVNQELSSARAEAATVRALGGPRPLPWEVGGDTFCVSDCPPRARAAIGVRLTTEAAAQSDPAQRRLKLAEAERQFAGALAARPDSGGWWAWVSYARALDGRQAAALDALTRSYVAAPFLPMEAAWRIRYGALNWDRLTPTVRAQVVNETVWMRDVDPTAATGLFTAFTDPRAASALNAGLARPVSKLVPHRRSGSPGGEGPRG</sequence>